<feature type="region of interest" description="Disordered" evidence="1">
    <location>
        <begin position="29"/>
        <end position="69"/>
    </location>
</feature>
<sequence length="156" mass="16497">MRLQVRPAGAVASRHFAYESLRRGCSASCSARGSRGSSRCHSPSSRSPSSRSPSSRSPSSRSPSSWCRSSCGWPSWHGATARRAPARPAPADDQCARGGLLRHLSWWLTVTLAMVAAPRRGGGAAVSWVAMGSRRHGRLGLASWSRNGGPVSVMVG</sequence>
<organism evidence="2 3">
    <name type="scientific">Nonomuraea terrae</name>
    <dbReference type="NCBI Taxonomy" id="2530383"/>
    <lineage>
        <taxon>Bacteria</taxon>
        <taxon>Bacillati</taxon>
        <taxon>Actinomycetota</taxon>
        <taxon>Actinomycetes</taxon>
        <taxon>Streptosporangiales</taxon>
        <taxon>Streptosporangiaceae</taxon>
        <taxon>Nonomuraea</taxon>
    </lineage>
</organism>
<evidence type="ECO:0000256" key="1">
    <source>
        <dbReference type="SAM" id="MobiDB-lite"/>
    </source>
</evidence>
<protein>
    <submittedName>
        <fullName evidence="2">Uncharacterized protein</fullName>
    </submittedName>
</protein>
<name>A0A4R4X9X3_9ACTN</name>
<comment type="caution">
    <text evidence="2">The sequence shown here is derived from an EMBL/GenBank/DDBJ whole genome shotgun (WGS) entry which is preliminary data.</text>
</comment>
<gene>
    <name evidence="2" type="ORF">E1286_47280</name>
</gene>
<feature type="non-terminal residue" evidence="2">
    <location>
        <position position="156"/>
    </location>
</feature>
<accession>A0A4R4X9X3</accession>
<dbReference type="AlphaFoldDB" id="A0A4R4X9X3"/>
<keyword evidence="3" id="KW-1185">Reference proteome</keyword>
<reference evidence="2 3" key="1">
    <citation type="submission" date="2019-03" db="EMBL/GenBank/DDBJ databases">
        <title>Draft genome sequences of novel Actinobacteria.</title>
        <authorList>
            <person name="Sahin N."/>
            <person name="Ay H."/>
            <person name="Saygin H."/>
        </authorList>
    </citation>
    <scope>NUCLEOTIDE SEQUENCE [LARGE SCALE GENOMIC DNA]</scope>
    <source>
        <strain evidence="2 3">CH32</strain>
    </source>
</reference>
<dbReference type="Proteomes" id="UP000295302">
    <property type="component" value="Unassembled WGS sequence"/>
</dbReference>
<evidence type="ECO:0000313" key="3">
    <source>
        <dbReference type="Proteomes" id="UP000295302"/>
    </source>
</evidence>
<evidence type="ECO:0000313" key="2">
    <source>
        <dbReference type="EMBL" id="TDD27348.1"/>
    </source>
</evidence>
<dbReference type="EMBL" id="SMKQ01000443">
    <property type="protein sequence ID" value="TDD27348.1"/>
    <property type="molecule type" value="Genomic_DNA"/>
</dbReference>
<proteinExistence type="predicted"/>